<dbReference type="Proteomes" id="UP000718278">
    <property type="component" value="Unassembled WGS sequence"/>
</dbReference>
<accession>A0ABS3K3H4</accession>
<dbReference type="RefSeq" id="WP_207489771.1">
    <property type="nucleotide sequence ID" value="NZ_JADIJS010000004.1"/>
</dbReference>
<keyword evidence="2" id="KW-1185">Reference proteome</keyword>
<keyword evidence="1" id="KW-0808">Transferase</keyword>
<evidence type="ECO:0000313" key="2">
    <source>
        <dbReference type="Proteomes" id="UP000718278"/>
    </source>
</evidence>
<keyword evidence="1" id="KW-0489">Methyltransferase</keyword>
<evidence type="ECO:0000313" key="1">
    <source>
        <dbReference type="EMBL" id="MBO1041467.1"/>
    </source>
</evidence>
<comment type="caution">
    <text evidence="1">The sequence shown here is derived from an EMBL/GenBank/DDBJ whole genome shotgun (WGS) entry which is preliminary data.</text>
</comment>
<protein>
    <submittedName>
        <fullName evidence="1">Methyltransferase type 11</fullName>
    </submittedName>
</protein>
<dbReference type="GO" id="GO:0032259">
    <property type="term" value="P:methylation"/>
    <property type="evidence" value="ECO:0007669"/>
    <property type="project" value="UniProtKB-KW"/>
</dbReference>
<organism evidence="1 2">
    <name type="scientific">Brucella pituitosa</name>
    <dbReference type="NCBI Taxonomy" id="571256"/>
    <lineage>
        <taxon>Bacteria</taxon>
        <taxon>Pseudomonadati</taxon>
        <taxon>Pseudomonadota</taxon>
        <taxon>Alphaproteobacteria</taxon>
        <taxon>Hyphomicrobiales</taxon>
        <taxon>Brucellaceae</taxon>
        <taxon>Brucella/Ochrobactrum group</taxon>
        <taxon>Brucella</taxon>
    </lineage>
</organism>
<sequence>MASLKGRIRQLSNALRYLARGDLSGLIRRLKWHQGEQAQARLHRRVVSGDGRGWGILCTPHTLFIANALSERLAKHGIASEVLTGKLKDFSHDFYIVLCPQMFKQLPPPDKRVVFQLEQSVSSRWFTADYLKILSDSIGVLDYSLENIDFLACKGVKYPKIHYLPIGAVEGTTGDRGASQYDFVFYGDNLSSERRRLFLARLQKQYKVKICNDVFGGEMYTIIRQAKAVINIHYYEGALLETPRLSECISLGVPVLSEGSHDQAEYPEFEGAVRFFEEGSVDGMMQAAAEMLGKIDTVHDSVGTAIAASAKRFNFMIDRFLVTLGAIPLSTLLDHPVHVMHRSDFFALSLPETIERRKVIAAALPHSCVLFDGVRHSLGWIGCGASFNALSRYVLADGRRRLTVMEDDAILPADFENVLREIHQYLDNRQTGWDILSGLMADINPAAKVLSVETVGGRTYVTLDKMTSMVFNIYNEHALQLLSEWNPSDEDAGSNTIDRYLERQNGLRVVVCLPFLVGYNEEAASTLWGFDNSRYTPMIQKAEQRIEAMARYWQLKNG</sequence>
<name>A0ABS3K3H4_9HYPH</name>
<dbReference type="EMBL" id="JADIJS010000004">
    <property type="protein sequence ID" value="MBO1041467.1"/>
    <property type="molecule type" value="Genomic_DNA"/>
</dbReference>
<proteinExistence type="predicted"/>
<gene>
    <name evidence="1" type="ORF">IPV26_17525</name>
</gene>
<reference evidence="1 2" key="1">
    <citation type="submission" date="2020-10" db="EMBL/GenBank/DDBJ databases">
        <title>Genomic characterization of underground lake bacteria from Wind Cave National Park: Insight into the archetypical LuxI/LuxR and identification of LuxR solos.</title>
        <authorList>
            <person name="Wengert P.C."/>
            <person name="Savka M.A."/>
        </authorList>
    </citation>
    <scope>NUCLEOTIDE SEQUENCE [LARGE SCALE GENOMIC DNA]</scope>
    <source>
        <strain evidence="1 2">SD316</strain>
    </source>
</reference>
<dbReference type="GO" id="GO:0008168">
    <property type="term" value="F:methyltransferase activity"/>
    <property type="evidence" value="ECO:0007669"/>
    <property type="project" value="UniProtKB-KW"/>
</dbReference>